<accession>A0AA87CUI2</accession>
<protein>
    <submittedName>
        <fullName evidence="1">Uncharacterized protein</fullName>
    </submittedName>
</protein>
<dbReference type="AlphaFoldDB" id="A0AA87CUI2"/>
<reference evidence="2" key="1">
    <citation type="submission" date="2008-04" db="EMBL/GenBank/DDBJ databases">
        <title>Draft genome sequence of Providencia stuartii (ATCC 25827).</title>
        <authorList>
            <person name="Sudarsanam P."/>
            <person name="Ley R."/>
            <person name="Guruge J."/>
            <person name="Turnbaugh P.J."/>
            <person name="Mahowald M."/>
            <person name="Liep D."/>
            <person name="Gordon J."/>
        </authorList>
    </citation>
    <scope>NUCLEOTIDE SEQUENCE [LARGE SCALE GENOMIC DNA]</scope>
    <source>
        <strain evidence="2">ATCC 25827</strain>
    </source>
</reference>
<name>A0AA87CUI2_PROST</name>
<reference evidence="2" key="2">
    <citation type="submission" date="2008-04" db="EMBL/GenBank/DDBJ databases">
        <title>Draft genome sequence of Providencia stuartii(ATCC 25827).</title>
        <authorList>
            <person name="Sudarsanam P."/>
            <person name="Ley R."/>
            <person name="Guruge J."/>
            <person name="Turnbaugh P.J."/>
            <person name="Mahowald M."/>
            <person name="Liep D."/>
            <person name="Gordon J."/>
        </authorList>
    </citation>
    <scope>NUCLEOTIDE SEQUENCE [LARGE SCALE GENOMIC DNA]</scope>
    <source>
        <strain evidence="2">ATCC 25827</strain>
    </source>
</reference>
<dbReference type="Proteomes" id="UP000004506">
    <property type="component" value="Unassembled WGS sequence"/>
</dbReference>
<proteinExistence type="predicted"/>
<gene>
    <name evidence="1" type="ORF">PROSTU_02834</name>
</gene>
<comment type="caution">
    <text evidence="1">The sequence shown here is derived from an EMBL/GenBank/DDBJ whole genome shotgun (WGS) entry which is preliminary data.</text>
</comment>
<organism evidence="1 2">
    <name type="scientific">Providencia stuartii ATCC 25827</name>
    <dbReference type="NCBI Taxonomy" id="471874"/>
    <lineage>
        <taxon>Bacteria</taxon>
        <taxon>Pseudomonadati</taxon>
        <taxon>Pseudomonadota</taxon>
        <taxon>Gammaproteobacteria</taxon>
        <taxon>Enterobacterales</taxon>
        <taxon>Morganellaceae</taxon>
        <taxon>Providencia</taxon>
    </lineage>
</organism>
<evidence type="ECO:0000313" key="2">
    <source>
        <dbReference type="Proteomes" id="UP000004506"/>
    </source>
</evidence>
<dbReference type="RefSeq" id="WP_004920507.1">
    <property type="nucleotide sequence ID" value="NZ_DS607663.1"/>
</dbReference>
<sequence length="184" mass="20972">MIRPIVDVHQNRYDIPVIVASNPLYTAIITDPVNIYVMVDNDWLGHVGLVIDDGDKAILYDPSGGYMGCGEKCLANQMAHRGSGEFMPYPDFDWDTYLSYHKWSSDDLVVIQFTIPSEHAERLKNIIFNNNYADHFHCATNVSRVLRESGGIFKNLEDGFRTPWGVKNELLDMKPPEVLFPHVK</sequence>
<evidence type="ECO:0000313" key="1">
    <source>
        <dbReference type="EMBL" id="EDU59643.1"/>
    </source>
</evidence>
<dbReference type="EMBL" id="ABJD02000101">
    <property type="protein sequence ID" value="EDU59643.1"/>
    <property type="molecule type" value="Genomic_DNA"/>
</dbReference>
<reference evidence="1 2" key="3">
    <citation type="submission" date="2008-05" db="EMBL/GenBank/DDBJ databases">
        <authorList>
            <person name="Fulton L."/>
            <person name="Clifton S."/>
            <person name="Fulton B."/>
            <person name="Xu J."/>
            <person name="Minx P."/>
            <person name="Pepin K.H."/>
            <person name="Johnson M."/>
            <person name="Thiruvilangam P."/>
            <person name="Bhonagiri V."/>
            <person name="Nash W.E."/>
            <person name="Mardis E.R."/>
            <person name="Wilson R.K."/>
        </authorList>
    </citation>
    <scope>NUCLEOTIDE SEQUENCE [LARGE SCALE GENOMIC DNA]</scope>
    <source>
        <strain evidence="1 2">ATCC 25827</strain>
    </source>
</reference>